<keyword evidence="2" id="KW-1185">Reference proteome</keyword>
<dbReference type="Proteomes" id="UP001164746">
    <property type="component" value="Chromosome 3"/>
</dbReference>
<accession>A0ABY7DSH3</accession>
<dbReference type="PANTHER" id="PTHR46704:SF9">
    <property type="entry name" value="BHLH DOMAIN-CONTAINING PROTEIN"/>
    <property type="match status" value="1"/>
</dbReference>
<evidence type="ECO:0000313" key="1">
    <source>
        <dbReference type="EMBL" id="WAQ99043.1"/>
    </source>
</evidence>
<evidence type="ECO:0000313" key="2">
    <source>
        <dbReference type="Proteomes" id="UP001164746"/>
    </source>
</evidence>
<protein>
    <submittedName>
        <fullName evidence="1">Uncharacterized protein</fullName>
    </submittedName>
</protein>
<organism evidence="1 2">
    <name type="scientific">Mya arenaria</name>
    <name type="common">Soft-shell clam</name>
    <dbReference type="NCBI Taxonomy" id="6604"/>
    <lineage>
        <taxon>Eukaryota</taxon>
        <taxon>Metazoa</taxon>
        <taxon>Spiralia</taxon>
        <taxon>Lophotrochozoa</taxon>
        <taxon>Mollusca</taxon>
        <taxon>Bivalvia</taxon>
        <taxon>Autobranchia</taxon>
        <taxon>Heteroconchia</taxon>
        <taxon>Euheterodonta</taxon>
        <taxon>Imparidentia</taxon>
        <taxon>Neoheterodontei</taxon>
        <taxon>Myida</taxon>
        <taxon>Myoidea</taxon>
        <taxon>Myidae</taxon>
        <taxon>Mya</taxon>
    </lineage>
</organism>
<proteinExistence type="predicted"/>
<gene>
    <name evidence="1" type="ORF">MAR_023416</name>
</gene>
<sequence>MIRTCDTDVVVIILSTLTSIPLAHEVWISFGVGSHHRYIAAHTITATLGPSKTPALAVFHAFTGSDTTSFCAGIGKRTAWKTSDVFPDVTDAFSLLADVPPSILESTIEVLEKYVVLLYDRTCQLAAVNEARQHIFARRSRALENIPPTQAALKQHILLTAYQAGHFWGKSLQKEPILPSPEHSGWHQSNCSWEPKWTTIGQAQMFILDSVVTSSLASWGDSYSVRDTLGVNCDLGIRLNIY</sequence>
<reference evidence="1" key="1">
    <citation type="submission" date="2022-11" db="EMBL/GenBank/DDBJ databases">
        <title>Centuries of genome instability and evolution in soft-shell clam transmissible cancer (bioRxiv).</title>
        <authorList>
            <person name="Hart S.F.M."/>
            <person name="Yonemitsu M.A."/>
            <person name="Giersch R.M."/>
            <person name="Beal B.F."/>
            <person name="Arriagada G."/>
            <person name="Davis B.W."/>
            <person name="Ostrander E.A."/>
            <person name="Goff S.P."/>
            <person name="Metzger M.J."/>
        </authorList>
    </citation>
    <scope>NUCLEOTIDE SEQUENCE</scope>
    <source>
        <strain evidence="1">MELC-2E11</strain>
        <tissue evidence="1">Siphon/mantle</tissue>
    </source>
</reference>
<name>A0ABY7DSH3_MYAAR</name>
<dbReference type="EMBL" id="CP111014">
    <property type="protein sequence ID" value="WAQ99043.1"/>
    <property type="molecule type" value="Genomic_DNA"/>
</dbReference>
<dbReference type="PANTHER" id="PTHR46704">
    <property type="entry name" value="CXC DOMAIN-CONTAINING PROTEIN-RELATED"/>
    <property type="match status" value="1"/>
</dbReference>